<dbReference type="Pfam" id="PF13545">
    <property type="entry name" value="HTH_Crp_2"/>
    <property type="match status" value="1"/>
</dbReference>
<dbReference type="InterPro" id="IPR018490">
    <property type="entry name" value="cNMP-bd_dom_sf"/>
</dbReference>
<feature type="compositionally biased region" description="Basic and acidic residues" evidence="4">
    <location>
        <begin position="1"/>
        <end position="25"/>
    </location>
</feature>
<keyword evidence="1" id="KW-0805">Transcription regulation</keyword>
<dbReference type="Gene3D" id="1.10.10.10">
    <property type="entry name" value="Winged helix-like DNA-binding domain superfamily/Winged helix DNA-binding domain"/>
    <property type="match status" value="1"/>
</dbReference>
<evidence type="ECO:0000256" key="1">
    <source>
        <dbReference type="ARBA" id="ARBA00023015"/>
    </source>
</evidence>
<feature type="domain" description="HTH crp-type" evidence="6">
    <location>
        <begin position="183"/>
        <end position="256"/>
    </location>
</feature>
<dbReference type="GO" id="GO:0003677">
    <property type="term" value="F:DNA binding"/>
    <property type="evidence" value="ECO:0007669"/>
    <property type="project" value="UniProtKB-KW"/>
</dbReference>
<feature type="region of interest" description="Disordered" evidence="4">
    <location>
        <begin position="1"/>
        <end position="30"/>
    </location>
</feature>
<gene>
    <name evidence="7" type="ORF">Asru_0378_04</name>
</gene>
<accession>A0A0D6P8M7</accession>
<name>A0A0D6P8M7_9PROT</name>
<dbReference type="SMART" id="SM00100">
    <property type="entry name" value="cNMP"/>
    <property type="match status" value="1"/>
</dbReference>
<dbReference type="InterPro" id="IPR014710">
    <property type="entry name" value="RmlC-like_jellyroll"/>
</dbReference>
<keyword evidence="2" id="KW-0238">DNA-binding</keyword>
<dbReference type="InterPro" id="IPR012318">
    <property type="entry name" value="HTH_CRP"/>
</dbReference>
<dbReference type="SMART" id="SM00419">
    <property type="entry name" value="HTH_CRP"/>
    <property type="match status" value="1"/>
</dbReference>
<dbReference type="InterPro" id="IPR000595">
    <property type="entry name" value="cNMP-bd_dom"/>
</dbReference>
<feature type="domain" description="Cyclic nucleotide-binding" evidence="5">
    <location>
        <begin position="49"/>
        <end position="152"/>
    </location>
</feature>
<evidence type="ECO:0000259" key="6">
    <source>
        <dbReference type="PROSITE" id="PS51063"/>
    </source>
</evidence>
<dbReference type="Proteomes" id="UP000032680">
    <property type="component" value="Unassembled WGS sequence"/>
</dbReference>
<dbReference type="PANTHER" id="PTHR24567">
    <property type="entry name" value="CRP FAMILY TRANSCRIPTIONAL REGULATORY PROTEIN"/>
    <property type="match status" value="1"/>
</dbReference>
<dbReference type="InterPro" id="IPR050397">
    <property type="entry name" value="Env_Response_Regulators"/>
</dbReference>
<protein>
    <submittedName>
        <fullName evidence="7">Transcriptional regulator Crp/Fnr</fullName>
    </submittedName>
</protein>
<dbReference type="Pfam" id="PF00027">
    <property type="entry name" value="cNMP_binding"/>
    <property type="match status" value="1"/>
</dbReference>
<reference evidence="7 8" key="1">
    <citation type="submission" date="2012-11" db="EMBL/GenBank/DDBJ databases">
        <title>Whole genome sequence of Acidisphaera rubrifaciens HS-AP3.</title>
        <authorList>
            <person name="Azuma Y."/>
            <person name="Higashiura N."/>
            <person name="Hirakawa H."/>
            <person name="Matsushita K."/>
        </authorList>
    </citation>
    <scope>NUCLEOTIDE SEQUENCE [LARGE SCALE GENOMIC DNA]</scope>
    <source>
        <strain evidence="7 8">HS-AP3</strain>
    </source>
</reference>
<organism evidence="7 8">
    <name type="scientific">Acidisphaera rubrifaciens HS-AP3</name>
    <dbReference type="NCBI Taxonomy" id="1231350"/>
    <lineage>
        <taxon>Bacteria</taxon>
        <taxon>Pseudomonadati</taxon>
        <taxon>Pseudomonadota</taxon>
        <taxon>Alphaproteobacteria</taxon>
        <taxon>Acetobacterales</taxon>
        <taxon>Acetobacteraceae</taxon>
        <taxon>Acidisphaera</taxon>
    </lineage>
</organism>
<dbReference type="InterPro" id="IPR036390">
    <property type="entry name" value="WH_DNA-bd_sf"/>
</dbReference>
<sequence length="268" mass="28882">MNREPMRSGDQTERGSDRCGMRGRQETGQATMVEDGESVILDLLGQHRILRHLPAPALGALVRGASVQRVADRGVIFRQGDEGRSVLAVIEGYVKLSSSTAAGREVVLEVAGPGNVFGEVAVLNNWPRAADALALSPARLLAIDGRAFMRALQDAPTALMEVARLLSERLRRATEQLTDSVDMPAAARIAKALIQLAGLHSHPVRGGLRIDLALSQRELGAMTGLTRESINKHLSAWRDANYVTFNDGAITLVNLSALRDLLQDPMLA</sequence>
<dbReference type="SUPFAM" id="SSF46785">
    <property type="entry name" value="Winged helix' DNA-binding domain"/>
    <property type="match status" value="1"/>
</dbReference>
<dbReference type="PANTHER" id="PTHR24567:SF68">
    <property type="entry name" value="DNA-BINDING TRANSCRIPTIONAL DUAL REGULATOR CRP"/>
    <property type="match status" value="1"/>
</dbReference>
<dbReference type="Gene3D" id="2.60.120.10">
    <property type="entry name" value="Jelly Rolls"/>
    <property type="match status" value="1"/>
</dbReference>
<dbReference type="InterPro" id="IPR036388">
    <property type="entry name" value="WH-like_DNA-bd_sf"/>
</dbReference>
<evidence type="ECO:0000256" key="4">
    <source>
        <dbReference type="SAM" id="MobiDB-lite"/>
    </source>
</evidence>
<evidence type="ECO:0000313" key="8">
    <source>
        <dbReference type="Proteomes" id="UP000032680"/>
    </source>
</evidence>
<dbReference type="PROSITE" id="PS50042">
    <property type="entry name" value="CNMP_BINDING_3"/>
    <property type="match status" value="1"/>
</dbReference>
<dbReference type="OrthoDB" id="3525895at2"/>
<dbReference type="CDD" id="cd00038">
    <property type="entry name" value="CAP_ED"/>
    <property type="match status" value="1"/>
</dbReference>
<dbReference type="InterPro" id="IPR018488">
    <property type="entry name" value="cNMP-bd_CS"/>
</dbReference>
<dbReference type="GO" id="GO:0005829">
    <property type="term" value="C:cytosol"/>
    <property type="evidence" value="ECO:0007669"/>
    <property type="project" value="TreeGrafter"/>
</dbReference>
<evidence type="ECO:0000256" key="3">
    <source>
        <dbReference type="ARBA" id="ARBA00023163"/>
    </source>
</evidence>
<evidence type="ECO:0000256" key="2">
    <source>
        <dbReference type="ARBA" id="ARBA00023125"/>
    </source>
</evidence>
<keyword evidence="3" id="KW-0804">Transcription</keyword>
<dbReference type="RefSeq" id="WP_048861717.1">
    <property type="nucleotide sequence ID" value="NZ_BANB01000378.1"/>
</dbReference>
<dbReference type="SUPFAM" id="SSF51206">
    <property type="entry name" value="cAMP-binding domain-like"/>
    <property type="match status" value="1"/>
</dbReference>
<dbReference type="GO" id="GO:0003700">
    <property type="term" value="F:DNA-binding transcription factor activity"/>
    <property type="evidence" value="ECO:0007669"/>
    <property type="project" value="TreeGrafter"/>
</dbReference>
<keyword evidence="8" id="KW-1185">Reference proteome</keyword>
<dbReference type="AlphaFoldDB" id="A0A0D6P8M7"/>
<evidence type="ECO:0000259" key="5">
    <source>
        <dbReference type="PROSITE" id="PS50042"/>
    </source>
</evidence>
<dbReference type="PROSITE" id="PS00889">
    <property type="entry name" value="CNMP_BINDING_2"/>
    <property type="match status" value="1"/>
</dbReference>
<dbReference type="PROSITE" id="PS51063">
    <property type="entry name" value="HTH_CRP_2"/>
    <property type="match status" value="1"/>
</dbReference>
<proteinExistence type="predicted"/>
<comment type="caution">
    <text evidence="7">The sequence shown here is derived from an EMBL/GenBank/DDBJ whole genome shotgun (WGS) entry which is preliminary data.</text>
</comment>
<evidence type="ECO:0000313" key="7">
    <source>
        <dbReference type="EMBL" id="GAN77573.1"/>
    </source>
</evidence>
<dbReference type="EMBL" id="BANB01000378">
    <property type="protein sequence ID" value="GAN77573.1"/>
    <property type="molecule type" value="Genomic_DNA"/>
</dbReference>